<dbReference type="Proteomes" id="UP001497623">
    <property type="component" value="Unassembled WGS sequence"/>
</dbReference>
<evidence type="ECO:0000256" key="1">
    <source>
        <dbReference type="SAM" id="MobiDB-lite"/>
    </source>
</evidence>
<feature type="signal peptide" evidence="3">
    <location>
        <begin position="1"/>
        <end position="20"/>
    </location>
</feature>
<gene>
    <name evidence="4" type="ORF">MNOR_LOCUS14834</name>
</gene>
<reference evidence="4 5" key="1">
    <citation type="submission" date="2024-05" db="EMBL/GenBank/DDBJ databases">
        <authorList>
            <person name="Wallberg A."/>
        </authorList>
    </citation>
    <scope>NUCLEOTIDE SEQUENCE [LARGE SCALE GENOMIC DNA]</scope>
</reference>
<keyword evidence="3" id="KW-0732">Signal</keyword>
<name>A0AAV2QQR5_MEGNR</name>
<sequence>MSKISYVGILFCLAFGLVYGNDECKNQKEGLEYYGCPVYTIESQQVCSLVTNDVEGNFVFYIKPLTKGQLSISLRDRNDSRSYDVFTVTMKDADTWYKVKVRRNDTRDQFDTHLYYYYLDINDPNYKLSYSYYEARKEIQVKTVSSLWTSECDPQYPQSPTEHLLPPLPPKRPLSSTQPSTQPPIQSTHLLSAATTVKHKISIPETNSASGRMNNQLSGWQYIVIASIAMICVTILIAVILVLKHKRMNPDPLKIQLTYNPGSCFSLSPTGDEPGTMPHKPQPDGPGTITMAGPGTIAMAGLGIKTSVGSGTTTYAGPGTIANAEPVNPDNDQANFCDVYYISTRTLDHHYEEYGWGLYSNTHPVTTDRLHSLYQNTHPVTTDRLHSLNQNTHPVTTDRLRLHNKHP</sequence>
<organism evidence="4 5">
    <name type="scientific">Meganyctiphanes norvegica</name>
    <name type="common">Northern krill</name>
    <name type="synonym">Thysanopoda norvegica</name>
    <dbReference type="NCBI Taxonomy" id="48144"/>
    <lineage>
        <taxon>Eukaryota</taxon>
        <taxon>Metazoa</taxon>
        <taxon>Ecdysozoa</taxon>
        <taxon>Arthropoda</taxon>
        <taxon>Crustacea</taxon>
        <taxon>Multicrustacea</taxon>
        <taxon>Malacostraca</taxon>
        <taxon>Eumalacostraca</taxon>
        <taxon>Eucarida</taxon>
        <taxon>Euphausiacea</taxon>
        <taxon>Euphausiidae</taxon>
        <taxon>Meganyctiphanes</taxon>
    </lineage>
</organism>
<keyword evidence="2" id="KW-0812">Transmembrane</keyword>
<comment type="caution">
    <text evidence="4">The sequence shown here is derived from an EMBL/GenBank/DDBJ whole genome shotgun (WGS) entry which is preliminary data.</text>
</comment>
<feature type="compositionally biased region" description="Low complexity" evidence="1">
    <location>
        <begin position="173"/>
        <end position="184"/>
    </location>
</feature>
<accession>A0AAV2QQR5</accession>
<feature type="region of interest" description="Disordered" evidence="1">
    <location>
        <begin position="154"/>
        <end position="184"/>
    </location>
</feature>
<keyword evidence="2" id="KW-1133">Transmembrane helix</keyword>
<evidence type="ECO:0000313" key="5">
    <source>
        <dbReference type="Proteomes" id="UP001497623"/>
    </source>
</evidence>
<proteinExistence type="predicted"/>
<evidence type="ECO:0000256" key="2">
    <source>
        <dbReference type="SAM" id="Phobius"/>
    </source>
</evidence>
<feature type="chain" id="PRO_5043898336" evidence="3">
    <location>
        <begin position="21"/>
        <end position="407"/>
    </location>
</feature>
<protein>
    <submittedName>
        <fullName evidence="4">Uncharacterized protein</fullName>
    </submittedName>
</protein>
<keyword evidence="5" id="KW-1185">Reference proteome</keyword>
<evidence type="ECO:0000256" key="3">
    <source>
        <dbReference type="SAM" id="SignalP"/>
    </source>
</evidence>
<dbReference type="AlphaFoldDB" id="A0AAV2QQR5"/>
<evidence type="ECO:0000313" key="4">
    <source>
        <dbReference type="EMBL" id="CAL4093350.1"/>
    </source>
</evidence>
<feature type="transmembrane region" description="Helical" evidence="2">
    <location>
        <begin position="220"/>
        <end position="243"/>
    </location>
</feature>
<keyword evidence="2" id="KW-0472">Membrane</keyword>
<dbReference type="EMBL" id="CAXKWB010009070">
    <property type="protein sequence ID" value="CAL4093350.1"/>
    <property type="molecule type" value="Genomic_DNA"/>
</dbReference>